<proteinExistence type="predicted"/>
<comment type="caution">
    <text evidence="1">The sequence shown here is derived from an EMBL/GenBank/DDBJ whole genome shotgun (WGS) entry which is preliminary data.</text>
</comment>
<dbReference type="Proteomes" id="UP000007815">
    <property type="component" value="Unassembled WGS sequence"/>
</dbReference>
<sequence length="83" mass="9710">MYYIIKNFLLTLKKHIRVDLFLEYDMILKVLKKTDLRQQGSRAHNIPAEAQNVNLKKRIVLSCLGLDAIFSCIQPKIKTEVKH</sequence>
<name>A0ABP2QXR7_STRRT</name>
<evidence type="ECO:0000313" key="2">
    <source>
        <dbReference type="Proteomes" id="UP000007815"/>
    </source>
</evidence>
<organism evidence="1 2">
    <name type="scientific">Streptococcus ratti FA-1 = DSM 20564</name>
    <dbReference type="NCBI Taxonomy" id="699248"/>
    <lineage>
        <taxon>Bacteria</taxon>
        <taxon>Bacillati</taxon>
        <taxon>Bacillota</taxon>
        <taxon>Bacilli</taxon>
        <taxon>Lactobacillales</taxon>
        <taxon>Streptococcaceae</taxon>
        <taxon>Streptococcus</taxon>
    </lineage>
</organism>
<accession>A0ABP2QXR7</accession>
<evidence type="ECO:0000313" key="1">
    <source>
        <dbReference type="EMBL" id="EJN93820.1"/>
    </source>
</evidence>
<keyword evidence="2" id="KW-1185">Reference proteome</keyword>
<protein>
    <submittedName>
        <fullName evidence="1">Uncharacterized protein</fullName>
    </submittedName>
</protein>
<dbReference type="EMBL" id="AJTZ01000005">
    <property type="protein sequence ID" value="EJN93820.1"/>
    <property type="molecule type" value="Genomic_DNA"/>
</dbReference>
<reference evidence="1 2" key="1">
    <citation type="submission" date="2009-12" db="EMBL/GenBank/DDBJ databases">
        <authorList>
            <person name="Lefebure T."/>
            <person name="Cornejo O.E."/>
            <person name="Pavinski Bitar P.D."/>
            <person name="Lang P."/>
            <person name="Stanhope M.J."/>
        </authorList>
    </citation>
    <scope>NUCLEOTIDE SEQUENCE [LARGE SCALE GENOMIC DNA]</scope>
    <source>
        <strain evidence="1 2">FA-1</strain>
    </source>
</reference>
<gene>
    <name evidence="1" type="ORF">SRA_04761</name>
</gene>